<dbReference type="AlphaFoldDB" id="A0A9P6FL22"/>
<name>A0A9P6FL22_9FUNG</name>
<sequence>TISPPNTAIPRSLSERPITGPRLGQAQPTGPDPSDSATTKRPPIKKSSLTPQQQQAIQNFKDPLYSLSSASIRARKNALEMENIQRASALYPDFLAKIKELTAVSDSMDMTKASLSGTSSSSSSATVTAA</sequence>
<feature type="region of interest" description="Disordered" evidence="1">
    <location>
        <begin position="1"/>
        <end position="54"/>
    </location>
</feature>
<proteinExistence type="predicted"/>
<feature type="non-terminal residue" evidence="2">
    <location>
        <position position="130"/>
    </location>
</feature>
<gene>
    <name evidence="2" type="ORF">BGW38_007081</name>
</gene>
<dbReference type="EMBL" id="JAABOA010004612">
    <property type="protein sequence ID" value="KAF9577608.1"/>
    <property type="molecule type" value="Genomic_DNA"/>
</dbReference>
<feature type="region of interest" description="Disordered" evidence="1">
    <location>
        <begin position="110"/>
        <end position="130"/>
    </location>
</feature>
<feature type="non-terminal residue" evidence="2">
    <location>
        <position position="1"/>
    </location>
</feature>
<dbReference type="Proteomes" id="UP000780801">
    <property type="component" value="Unassembled WGS sequence"/>
</dbReference>
<evidence type="ECO:0000256" key="1">
    <source>
        <dbReference type="SAM" id="MobiDB-lite"/>
    </source>
</evidence>
<evidence type="ECO:0000313" key="2">
    <source>
        <dbReference type="EMBL" id="KAF9577608.1"/>
    </source>
</evidence>
<evidence type="ECO:0000313" key="3">
    <source>
        <dbReference type="Proteomes" id="UP000780801"/>
    </source>
</evidence>
<feature type="compositionally biased region" description="Low complexity" evidence="1">
    <location>
        <begin position="111"/>
        <end position="130"/>
    </location>
</feature>
<reference evidence="2" key="1">
    <citation type="journal article" date="2020" name="Fungal Divers.">
        <title>Resolving the Mortierellaceae phylogeny through synthesis of multi-gene phylogenetics and phylogenomics.</title>
        <authorList>
            <person name="Vandepol N."/>
            <person name="Liber J."/>
            <person name="Desiro A."/>
            <person name="Na H."/>
            <person name="Kennedy M."/>
            <person name="Barry K."/>
            <person name="Grigoriev I.V."/>
            <person name="Miller A.N."/>
            <person name="O'Donnell K."/>
            <person name="Stajich J.E."/>
            <person name="Bonito G."/>
        </authorList>
    </citation>
    <scope>NUCLEOTIDE SEQUENCE</scope>
    <source>
        <strain evidence="2">KOD1015</strain>
    </source>
</reference>
<accession>A0A9P6FL22</accession>
<comment type="caution">
    <text evidence="2">The sequence shown here is derived from an EMBL/GenBank/DDBJ whole genome shotgun (WGS) entry which is preliminary data.</text>
</comment>
<organism evidence="2 3">
    <name type="scientific">Lunasporangiospora selenospora</name>
    <dbReference type="NCBI Taxonomy" id="979761"/>
    <lineage>
        <taxon>Eukaryota</taxon>
        <taxon>Fungi</taxon>
        <taxon>Fungi incertae sedis</taxon>
        <taxon>Mucoromycota</taxon>
        <taxon>Mortierellomycotina</taxon>
        <taxon>Mortierellomycetes</taxon>
        <taxon>Mortierellales</taxon>
        <taxon>Mortierellaceae</taxon>
        <taxon>Lunasporangiospora</taxon>
    </lineage>
</organism>
<protein>
    <submittedName>
        <fullName evidence="2">Uncharacterized protein</fullName>
    </submittedName>
</protein>
<keyword evidence="3" id="KW-1185">Reference proteome</keyword>